<name>A0AA40G976_9HYME</name>
<evidence type="ECO:0000313" key="2">
    <source>
        <dbReference type="EMBL" id="KAK1133458.1"/>
    </source>
</evidence>
<dbReference type="Proteomes" id="UP001177670">
    <property type="component" value="Unassembled WGS sequence"/>
</dbReference>
<proteinExistence type="predicted"/>
<feature type="compositionally biased region" description="Polar residues" evidence="1">
    <location>
        <begin position="54"/>
        <end position="75"/>
    </location>
</feature>
<dbReference type="EMBL" id="JAHYIQ010000003">
    <property type="protein sequence ID" value="KAK1133458.1"/>
    <property type="molecule type" value="Genomic_DNA"/>
</dbReference>
<sequence>MHRFVNAELVNESWRVLAVVENDDSVAGRARGQSMRAGEETRKERSQFGEPVNDCQSPNAAGHVSVSSSPAPGWR</sequence>
<keyword evidence="3" id="KW-1185">Reference proteome</keyword>
<gene>
    <name evidence="2" type="ORF">K0M31_011265</name>
</gene>
<accession>A0AA40G976</accession>
<reference evidence="2" key="1">
    <citation type="submission" date="2021-10" db="EMBL/GenBank/DDBJ databases">
        <title>Melipona bicolor Genome sequencing and assembly.</title>
        <authorList>
            <person name="Araujo N.S."/>
            <person name="Arias M.C."/>
        </authorList>
    </citation>
    <scope>NUCLEOTIDE SEQUENCE</scope>
    <source>
        <strain evidence="2">USP_2M_L1-L4_2017</strain>
        <tissue evidence="2">Whole body</tissue>
    </source>
</reference>
<feature type="compositionally biased region" description="Basic and acidic residues" evidence="1">
    <location>
        <begin position="37"/>
        <end position="47"/>
    </location>
</feature>
<organism evidence="2 3">
    <name type="scientific">Melipona bicolor</name>
    <dbReference type="NCBI Taxonomy" id="60889"/>
    <lineage>
        <taxon>Eukaryota</taxon>
        <taxon>Metazoa</taxon>
        <taxon>Ecdysozoa</taxon>
        <taxon>Arthropoda</taxon>
        <taxon>Hexapoda</taxon>
        <taxon>Insecta</taxon>
        <taxon>Pterygota</taxon>
        <taxon>Neoptera</taxon>
        <taxon>Endopterygota</taxon>
        <taxon>Hymenoptera</taxon>
        <taxon>Apocrita</taxon>
        <taxon>Aculeata</taxon>
        <taxon>Apoidea</taxon>
        <taxon>Anthophila</taxon>
        <taxon>Apidae</taxon>
        <taxon>Melipona</taxon>
    </lineage>
</organism>
<comment type="caution">
    <text evidence="2">The sequence shown here is derived from an EMBL/GenBank/DDBJ whole genome shotgun (WGS) entry which is preliminary data.</text>
</comment>
<feature type="region of interest" description="Disordered" evidence="1">
    <location>
        <begin position="28"/>
        <end position="75"/>
    </location>
</feature>
<evidence type="ECO:0000256" key="1">
    <source>
        <dbReference type="SAM" id="MobiDB-lite"/>
    </source>
</evidence>
<dbReference type="AlphaFoldDB" id="A0AA40G976"/>
<evidence type="ECO:0000313" key="3">
    <source>
        <dbReference type="Proteomes" id="UP001177670"/>
    </source>
</evidence>
<protein>
    <submittedName>
        <fullName evidence="2">Uncharacterized protein</fullName>
    </submittedName>
</protein>